<dbReference type="PANTHER" id="PTHR30237">
    <property type="entry name" value="MURAMOYLTETRAPEPTIDE CARBOXYPEPTIDASE"/>
    <property type="match status" value="1"/>
</dbReference>
<evidence type="ECO:0000256" key="3">
    <source>
        <dbReference type="ARBA" id="ARBA00022825"/>
    </source>
</evidence>
<sequence>MLRPGDRVQIATAAHAAKFESWGLRVFVDTDLNSGLPDSTVRAIVTEGVDHRLLAGLDFGVIARDPKPVVGVNTYLHLAAGIPAVYDWGNEPTEELRRVLMETGPLVISADPTAYTGTLRFPGRCSGILVGGSLSALRGMIGAGLPSLAGTILLLTDHRTIGLGKVDRQLTHLRRAGALDGVRGVVVGPFPGFEDFTDRDWTVLDVLHDQLSHLGIPFLGGIPTTPVPLGIPATLDADAGTLVMATRSKL</sequence>
<dbReference type="InterPro" id="IPR003507">
    <property type="entry name" value="S66_fam"/>
</dbReference>
<dbReference type="Gene3D" id="3.50.30.60">
    <property type="entry name" value="LD-carboxypeptidase A C-terminal domain-like"/>
    <property type="match status" value="1"/>
</dbReference>
<evidence type="ECO:0000259" key="4">
    <source>
        <dbReference type="Pfam" id="PF17676"/>
    </source>
</evidence>
<dbReference type="InterPro" id="IPR027461">
    <property type="entry name" value="Carboxypeptidase_A_C_sf"/>
</dbReference>
<comment type="caution">
    <text evidence="5">The sequence shown here is derived from an EMBL/GenBank/DDBJ whole genome shotgun (WGS) entry which is preliminary data.</text>
</comment>
<protein>
    <submittedName>
        <fullName evidence="5">LD-carboxypeptidase</fullName>
    </submittedName>
</protein>
<dbReference type="EMBL" id="BAAANY010000009">
    <property type="protein sequence ID" value="GAA1680806.1"/>
    <property type="molecule type" value="Genomic_DNA"/>
</dbReference>
<keyword evidence="3" id="KW-0378">Hydrolase</keyword>
<proteinExistence type="predicted"/>
<dbReference type="Proteomes" id="UP001500618">
    <property type="component" value="Unassembled WGS sequence"/>
</dbReference>
<dbReference type="InterPro" id="IPR040921">
    <property type="entry name" value="Peptidase_S66C"/>
</dbReference>
<evidence type="ECO:0000313" key="5">
    <source>
        <dbReference type="EMBL" id="GAA1680806.1"/>
    </source>
</evidence>
<keyword evidence="3" id="KW-0720">Serine protease</keyword>
<feature type="domain" description="LD-carboxypeptidase C-terminal" evidence="4">
    <location>
        <begin position="126"/>
        <end position="224"/>
    </location>
</feature>
<accession>A0ABP4T1M0</accession>
<reference evidence="6" key="1">
    <citation type="journal article" date="2019" name="Int. J. Syst. Evol. Microbiol.">
        <title>The Global Catalogue of Microorganisms (GCM) 10K type strain sequencing project: providing services to taxonomists for standard genome sequencing and annotation.</title>
        <authorList>
            <consortium name="The Broad Institute Genomics Platform"/>
            <consortium name="The Broad Institute Genome Sequencing Center for Infectious Disease"/>
            <person name="Wu L."/>
            <person name="Ma J."/>
        </authorList>
    </citation>
    <scope>NUCLEOTIDE SEQUENCE [LARGE SCALE GENOMIC DNA]</scope>
    <source>
        <strain evidence="6">JCM 14718</strain>
    </source>
</reference>
<keyword evidence="1" id="KW-0121">Carboxypeptidase</keyword>
<dbReference type="SUPFAM" id="SSF141986">
    <property type="entry name" value="LD-carboxypeptidase A C-terminal domain-like"/>
    <property type="match status" value="1"/>
</dbReference>
<dbReference type="Pfam" id="PF17676">
    <property type="entry name" value="Peptidase_S66C"/>
    <property type="match status" value="1"/>
</dbReference>
<dbReference type="PANTHER" id="PTHR30237:SF2">
    <property type="entry name" value="MUREIN TETRAPEPTIDE CARBOXYPEPTIDASE"/>
    <property type="match status" value="1"/>
</dbReference>
<name>A0ABP4T1M0_9ACTN</name>
<evidence type="ECO:0000256" key="2">
    <source>
        <dbReference type="ARBA" id="ARBA00022670"/>
    </source>
</evidence>
<evidence type="ECO:0000313" key="6">
    <source>
        <dbReference type="Proteomes" id="UP001500618"/>
    </source>
</evidence>
<evidence type="ECO:0000256" key="1">
    <source>
        <dbReference type="ARBA" id="ARBA00022645"/>
    </source>
</evidence>
<dbReference type="RefSeq" id="WP_344311102.1">
    <property type="nucleotide sequence ID" value="NZ_BAAANY010000009.1"/>
</dbReference>
<organism evidence="5 6">
    <name type="scientific">Fodinicola feengrottensis</name>
    <dbReference type="NCBI Taxonomy" id="435914"/>
    <lineage>
        <taxon>Bacteria</taxon>
        <taxon>Bacillati</taxon>
        <taxon>Actinomycetota</taxon>
        <taxon>Actinomycetes</taxon>
        <taxon>Mycobacteriales</taxon>
        <taxon>Fodinicola</taxon>
    </lineage>
</organism>
<gene>
    <name evidence="5" type="ORF">GCM10009765_32480</name>
</gene>
<keyword evidence="6" id="KW-1185">Reference proteome</keyword>
<keyword evidence="2" id="KW-0645">Protease</keyword>